<proteinExistence type="inferred from homology"/>
<keyword evidence="7" id="KW-0540">Nuclease</keyword>
<evidence type="ECO:0000313" key="21">
    <source>
        <dbReference type="Proteomes" id="UP000465112"/>
    </source>
</evidence>
<sequence>MWRILLTVSLLCWSADGRVTCKNEKDQPVDWYIIYKAPAGLEYIYIDSAGRKKETSKDHNKLIDHPDGVLANTLRPIFTPSTTDNFGFITYSDQPPPIGTGADSKFGHSKGVVMMNKDETGVWLSHSTPQFPFTRDQNNFYPPSGAMNAQTFICVTFNYNQFQHIGQHLLDIAAFPFDHHIPDRFHKELIDVTEKDLKKRPKRDANQVKNRELTSAGVISAGLISAGLILAGVISEGLTGTGTSFESIAKRQIKDEMDLVLLITSTFTLSRNNEPCLPNPDKEAYRIFVQKHIVTRTFDRSSTDEWERYIKESGLCSRLKQSFFEPRDQEAVEQICQGDGHPLLYHQNNLCISHETIPFYYVEVDNNCKVKKPEPNNKYVVVACDVVENQCRPVHFQKYNGQAPNMNKACR</sequence>
<keyword evidence="8 19" id="KW-0732">Signal</keyword>
<gene>
    <name evidence="20" type="ORF">PFLUV_G00206820</name>
</gene>
<evidence type="ECO:0000256" key="6">
    <source>
        <dbReference type="ARBA" id="ARBA00022703"/>
    </source>
</evidence>
<keyword evidence="5" id="KW-0217">Developmental protein</keyword>
<comment type="catalytic activity">
    <reaction evidence="1">
        <text>Endonucleolytic cleavage to nucleoside 3'-phosphates and 3'-phosphooligonucleotide end-products.</text>
        <dbReference type="EC" id="3.1.22.1"/>
    </reaction>
</comment>
<keyword evidence="10" id="KW-0378">Hydrolase</keyword>
<dbReference type="Gene3D" id="3.10.130.10">
    <property type="entry name" value="Ribonuclease A-like domain"/>
    <property type="match status" value="1"/>
</dbReference>
<accession>A0A6A5EPU3</accession>
<evidence type="ECO:0000256" key="19">
    <source>
        <dbReference type="SAM" id="SignalP"/>
    </source>
</evidence>
<keyword evidence="21" id="KW-1185">Reference proteome</keyword>
<name>A0A6A5EPU3_PERFL</name>
<dbReference type="InterPro" id="IPR036816">
    <property type="entry name" value="RNaseA-like_dom_sf"/>
</dbReference>
<evidence type="ECO:0000256" key="5">
    <source>
        <dbReference type="ARBA" id="ARBA00022473"/>
    </source>
</evidence>
<evidence type="ECO:0000256" key="18">
    <source>
        <dbReference type="ARBA" id="ARBA00045381"/>
    </source>
</evidence>
<dbReference type="GO" id="GO:0006309">
    <property type="term" value="P:apoptotic DNA fragmentation"/>
    <property type="evidence" value="ECO:0007669"/>
    <property type="project" value="TreeGrafter"/>
</dbReference>
<evidence type="ECO:0000256" key="3">
    <source>
        <dbReference type="ARBA" id="ARBA00007527"/>
    </source>
</evidence>
<reference evidence="20 21" key="1">
    <citation type="submission" date="2019-06" db="EMBL/GenBank/DDBJ databases">
        <title>A chromosome-scale genome assembly of the European perch, Perca fluviatilis.</title>
        <authorList>
            <person name="Roques C."/>
            <person name="Zahm M."/>
            <person name="Cabau C."/>
            <person name="Klopp C."/>
            <person name="Bouchez O."/>
            <person name="Donnadieu C."/>
            <person name="Kuhl H."/>
            <person name="Gislard M."/>
            <person name="Guendouz S."/>
            <person name="Journot L."/>
            <person name="Haffray P."/>
            <person name="Bestin A."/>
            <person name="Morvezen R."/>
            <person name="Feron R."/>
            <person name="Wen M."/>
            <person name="Jouanno E."/>
            <person name="Herpin A."/>
            <person name="Schartl M."/>
            <person name="Postlethwait J."/>
            <person name="Schaerlinger B."/>
            <person name="Chardard D."/>
            <person name="Lecocq T."/>
            <person name="Poncet C."/>
            <person name="Jaffrelo L."/>
            <person name="Lampietro C."/>
            <person name="Guiguen Y."/>
        </authorList>
    </citation>
    <scope>NUCLEOTIDE SEQUENCE [LARGE SCALE GENOMIC DNA]</scope>
    <source>
        <tissue evidence="20">Blood</tissue>
    </source>
</reference>
<evidence type="ECO:0000256" key="15">
    <source>
        <dbReference type="ARBA" id="ARBA00041393"/>
    </source>
</evidence>
<dbReference type="InterPro" id="IPR004947">
    <property type="entry name" value="DNase_II"/>
</dbReference>
<evidence type="ECO:0000256" key="4">
    <source>
        <dbReference type="ARBA" id="ARBA00012036"/>
    </source>
</evidence>
<keyword evidence="6" id="KW-0053">Apoptosis</keyword>
<feature type="chain" id="PRO_5025685998" description="Deoxyribonuclease-2-alpha" evidence="19">
    <location>
        <begin position="18"/>
        <end position="411"/>
    </location>
</feature>
<comment type="subcellular location">
    <subcellularLocation>
        <location evidence="2">Lysosome</location>
    </subcellularLocation>
</comment>
<keyword evidence="12" id="KW-0325">Glycoprotein</keyword>
<evidence type="ECO:0000256" key="8">
    <source>
        <dbReference type="ARBA" id="ARBA00022729"/>
    </source>
</evidence>
<evidence type="ECO:0000256" key="2">
    <source>
        <dbReference type="ARBA" id="ARBA00004371"/>
    </source>
</evidence>
<dbReference type="AlphaFoldDB" id="A0A6A5EPU3"/>
<evidence type="ECO:0000256" key="7">
    <source>
        <dbReference type="ARBA" id="ARBA00022722"/>
    </source>
</evidence>
<dbReference type="Proteomes" id="UP000465112">
    <property type="component" value="Chromosome 17"/>
</dbReference>
<dbReference type="GO" id="GO:0004531">
    <property type="term" value="F:deoxyribonuclease II activity"/>
    <property type="evidence" value="ECO:0007669"/>
    <property type="project" value="UniProtKB-EC"/>
</dbReference>
<dbReference type="Pfam" id="PF03265">
    <property type="entry name" value="DNase_II"/>
    <property type="match status" value="1"/>
</dbReference>
<dbReference type="PANTHER" id="PTHR10858:SF9">
    <property type="entry name" value="DEOXYRIBONUCLEASE-2-ALPHA"/>
    <property type="match status" value="1"/>
</dbReference>
<evidence type="ECO:0000256" key="11">
    <source>
        <dbReference type="ARBA" id="ARBA00023157"/>
    </source>
</evidence>
<keyword evidence="9" id="KW-0255">Endonuclease</keyword>
<evidence type="ECO:0000256" key="17">
    <source>
        <dbReference type="ARBA" id="ARBA00043033"/>
    </source>
</evidence>
<evidence type="ECO:0000256" key="1">
    <source>
        <dbReference type="ARBA" id="ARBA00000447"/>
    </source>
</evidence>
<dbReference type="EMBL" id="VHII01000017">
    <property type="protein sequence ID" value="KAF1378013.1"/>
    <property type="molecule type" value="Genomic_DNA"/>
</dbReference>
<dbReference type="GO" id="GO:0005764">
    <property type="term" value="C:lysosome"/>
    <property type="evidence" value="ECO:0007669"/>
    <property type="project" value="UniProtKB-SubCell"/>
</dbReference>
<evidence type="ECO:0000256" key="10">
    <source>
        <dbReference type="ARBA" id="ARBA00022801"/>
    </source>
</evidence>
<comment type="function">
    <text evidence="18">Hydrolyzes DNA under acidic conditions with a preference for double-stranded DNA. Plays a major role in the clearance of nucleic acids generated through apoptosis, hence preventing autoinflammation. Necessary for proper fetal development and for definitive erythropoiesis in fetal liver and bone marrow, where it degrades nuclear DNA expelled from erythroid precursor cells.</text>
</comment>
<evidence type="ECO:0000256" key="9">
    <source>
        <dbReference type="ARBA" id="ARBA00022759"/>
    </source>
</evidence>
<dbReference type="PANTHER" id="PTHR10858">
    <property type="entry name" value="DEOXYRIBONUCLEASE II"/>
    <property type="match status" value="1"/>
</dbReference>
<organism evidence="20 21">
    <name type="scientific">Perca fluviatilis</name>
    <name type="common">European perch</name>
    <dbReference type="NCBI Taxonomy" id="8168"/>
    <lineage>
        <taxon>Eukaryota</taxon>
        <taxon>Metazoa</taxon>
        <taxon>Chordata</taxon>
        <taxon>Craniata</taxon>
        <taxon>Vertebrata</taxon>
        <taxon>Euteleostomi</taxon>
        <taxon>Actinopterygii</taxon>
        <taxon>Neopterygii</taxon>
        <taxon>Teleostei</taxon>
        <taxon>Neoteleostei</taxon>
        <taxon>Acanthomorphata</taxon>
        <taxon>Eupercaria</taxon>
        <taxon>Perciformes</taxon>
        <taxon>Percoidei</taxon>
        <taxon>Percidae</taxon>
        <taxon>Percinae</taxon>
        <taxon>Perca</taxon>
    </lineage>
</organism>
<evidence type="ECO:0000313" key="20">
    <source>
        <dbReference type="EMBL" id="KAF1378013.1"/>
    </source>
</evidence>
<comment type="caution">
    <text evidence="20">The sequence shown here is derived from an EMBL/GenBank/DDBJ whole genome shotgun (WGS) entry which is preliminary data.</text>
</comment>
<keyword evidence="11" id="KW-1015">Disulfide bond</keyword>
<feature type="signal peptide" evidence="19">
    <location>
        <begin position="1"/>
        <end position="17"/>
    </location>
</feature>
<dbReference type="EC" id="3.1.22.1" evidence="4"/>
<keyword evidence="13" id="KW-0458">Lysosome</keyword>
<protein>
    <recommendedName>
        <fullName evidence="14">Deoxyribonuclease-2-alpha</fullName>
        <ecNumber evidence="4">3.1.22.1</ecNumber>
    </recommendedName>
    <alternativeName>
        <fullName evidence="15">Acid DNase</fullName>
    </alternativeName>
    <alternativeName>
        <fullName evidence="17">Deoxyribonuclease II alpha</fullName>
    </alternativeName>
    <alternativeName>
        <fullName evidence="16">Lysosomal DNase II</fullName>
    </alternativeName>
</protein>
<evidence type="ECO:0000256" key="14">
    <source>
        <dbReference type="ARBA" id="ARBA00039868"/>
    </source>
</evidence>
<evidence type="ECO:0000256" key="16">
    <source>
        <dbReference type="ARBA" id="ARBA00041918"/>
    </source>
</evidence>
<evidence type="ECO:0000256" key="12">
    <source>
        <dbReference type="ARBA" id="ARBA00023180"/>
    </source>
</evidence>
<comment type="similarity">
    <text evidence="3">Belongs to the DNase II family.</text>
</comment>
<evidence type="ECO:0000256" key="13">
    <source>
        <dbReference type="ARBA" id="ARBA00023228"/>
    </source>
</evidence>